<dbReference type="Proteomes" id="UP000240883">
    <property type="component" value="Unassembled WGS sequence"/>
</dbReference>
<gene>
    <name evidence="2" type="ORF">BS50DRAFT_671494</name>
</gene>
<accession>A0A2T2PCD4</accession>
<feature type="transmembrane region" description="Helical" evidence="1">
    <location>
        <begin position="235"/>
        <end position="256"/>
    </location>
</feature>
<evidence type="ECO:0000313" key="3">
    <source>
        <dbReference type="Proteomes" id="UP000240883"/>
    </source>
</evidence>
<evidence type="ECO:0000256" key="1">
    <source>
        <dbReference type="SAM" id="Phobius"/>
    </source>
</evidence>
<protein>
    <submittedName>
        <fullName evidence="2">Uncharacterized protein</fullName>
    </submittedName>
</protein>
<feature type="transmembrane region" description="Helical" evidence="1">
    <location>
        <begin position="262"/>
        <end position="284"/>
    </location>
</feature>
<dbReference type="EMBL" id="KZ678128">
    <property type="protein sequence ID" value="PSN75310.1"/>
    <property type="molecule type" value="Genomic_DNA"/>
</dbReference>
<keyword evidence="1" id="KW-0812">Transmembrane</keyword>
<sequence length="306" mass="34089">MGETGRNRLGRGQCPISEEDIEKYLPYSPFTPYFHWYPGRVEQCWVVTDCLYEASGESLKQQFAATALVMGLVPPTLKDIAWPERRIVPVTQKLKPLAEILVLALGLVPRETGNIHVTKKESISKTRIAKFAWRLSTSRRVFWLTVCIFLVSMSYTGTVFMEIYSKRSALGCSFPVFIAMWHVFALLPASIHTIFARFRRKREAHNVSGQIQSRNDDGMIASAVQGANEDWPVQLAWGIYYITGILVFASIMAVTVVELACWIGLVIAIAGSSKALGFFICLVCEEIENGVDNSGQSQNLGGVGRN</sequence>
<dbReference type="OrthoDB" id="4435313at2759"/>
<evidence type="ECO:0000313" key="2">
    <source>
        <dbReference type="EMBL" id="PSN75310.1"/>
    </source>
</evidence>
<reference evidence="2 3" key="1">
    <citation type="journal article" date="2018" name="Front. Microbiol.">
        <title>Genome-Wide Analysis of Corynespora cassiicola Leaf Fall Disease Putative Effectors.</title>
        <authorList>
            <person name="Lopez D."/>
            <person name="Ribeiro S."/>
            <person name="Label P."/>
            <person name="Fumanal B."/>
            <person name="Venisse J.S."/>
            <person name="Kohler A."/>
            <person name="de Oliveira R.R."/>
            <person name="Labutti K."/>
            <person name="Lipzen A."/>
            <person name="Lail K."/>
            <person name="Bauer D."/>
            <person name="Ohm R.A."/>
            <person name="Barry K.W."/>
            <person name="Spatafora J."/>
            <person name="Grigoriev I.V."/>
            <person name="Martin F.M."/>
            <person name="Pujade-Renaud V."/>
        </authorList>
    </citation>
    <scope>NUCLEOTIDE SEQUENCE [LARGE SCALE GENOMIC DNA]</scope>
    <source>
        <strain evidence="2 3">Philippines</strain>
    </source>
</reference>
<dbReference type="AlphaFoldDB" id="A0A2T2PCD4"/>
<keyword evidence="1" id="KW-0472">Membrane</keyword>
<name>A0A2T2PCD4_CORCC</name>
<proteinExistence type="predicted"/>
<keyword evidence="3" id="KW-1185">Reference proteome</keyword>
<feature type="transmembrane region" description="Helical" evidence="1">
    <location>
        <begin position="176"/>
        <end position="195"/>
    </location>
</feature>
<organism evidence="2 3">
    <name type="scientific">Corynespora cassiicola Philippines</name>
    <dbReference type="NCBI Taxonomy" id="1448308"/>
    <lineage>
        <taxon>Eukaryota</taxon>
        <taxon>Fungi</taxon>
        <taxon>Dikarya</taxon>
        <taxon>Ascomycota</taxon>
        <taxon>Pezizomycotina</taxon>
        <taxon>Dothideomycetes</taxon>
        <taxon>Pleosporomycetidae</taxon>
        <taxon>Pleosporales</taxon>
        <taxon>Corynesporascaceae</taxon>
        <taxon>Corynespora</taxon>
    </lineage>
</organism>
<keyword evidence="1" id="KW-1133">Transmembrane helix</keyword>
<feature type="transmembrane region" description="Helical" evidence="1">
    <location>
        <begin position="141"/>
        <end position="164"/>
    </location>
</feature>